<sequence length="848" mass="99119">MEENISYKNNEFTNFSGDDSDVDPTYKPKTINEYGRLLQSYNINNDSDSEASDVNLNNLLPNTIKPQDGLCKISGILEKEQDPDVNDPMHCEKNNKKKLTRKRLRNEAEWKRNVNKKLCEHGQSYKDVKGKSRRAREIKNKKNCETSCKFKCQTKIKEDTRIILHRNFWDLSNEGKLNFFNKNTACSLKKRSTVKNNDSKRQREFSYKYFFNVNYEQIRVCKQFFLDTLDISQRRVSYFHEKKRQIVSGVPLPSNRGKHTKKTISSEQRDSVISQINSIARVESHYCRKNSTKEYFDVNLNLSRLYCLYVEWCNEKNILPVKESFYRHTFNFKFNIEFLKPKKDRCDVCELLRLKEKSNSLLEEERVHFNNHSISKEITKTEREKDRKNNEPETAVVCFDLENVFALPSHCNKNKRAYCAVWSEGLHGRTGQDLAAALCKNLKNILADIPNLKKIILWSDSCVPQNKNSIMTMALKKFMEENPTVEEIIQKYCEPGHSSIQEVDNIHSQTEKYLKGQEIFSPLALLRLLPQVNNRNKFKVYHLQQTDFKEFKIATLGYNFKNIAYASLKQIKYLRSEPMKVYYKLNHTDPDFLAVDLTTVTTRKNLIRPLNVSQKLPTLKACAPPKECLLPLAKVIDLCKLFKFMPPVDTLFIKKLFKQYNDPHILRRLEKTLFAGDENMKGRKDMKESFSCQGLVFVHWDGKILPDYHCLTKVERLPVVVSADGIEKLLGVQQMKSETYFGNGIWWINHHVLEIIVSKVFKLCCFPDIPIFNRFKIIWVPIDRICFKSSDLESSKNFEFYKNSTIPLLLAALKQKSQRYDDYLELIELALVVLVKSGSRHCVPLNLA</sequence>
<feature type="compositionally biased region" description="Polar residues" evidence="1">
    <location>
        <begin position="1"/>
        <end position="17"/>
    </location>
</feature>
<evidence type="ECO:0000256" key="1">
    <source>
        <dbReference type="SAM" id="MobiDB-lite"/>
    </source>
</evidence>
<reference evidence="2" key="1">
    <citation type="submission" date="2021-12" db="EMBL/GenBank/DDBJ databases">
        <authorList>
            <person name="King R."/>
        </authorList>
    </citation>
    <scope>NUCLEOTIDE SEQUENCE</scope>
</reference>
<dbReference type="AlphaFoldDB" id="A0A9P0BA75"/>
<evidence type="ECO:0000313" key="2">
    <source>
        <dbReference type="EMBL" id="CAH0558685.1"/>
    </source>
</evidence>
<dbReference type="PANTHER" id="PTHR10773:SF19">
    <property type="match status" value="1"/>
</dbReference>
<feature type="region of interest" description="Disordered" evidence="1">
    <location>
        <begin position="1"/>
        <end position="25"/>
    </location>
</feature>
<accession>A0A9P0BA75</accession>
<dbReference type="Proteomes" id="UP001154078">
    <property type="component" value="Chromosome 6"/>
</dbReference>
<name>A0A9P0BA75_BRAAE</name>
<gene>
    <name evidence="2" type="ORF">MELIAE_LOCUS8958</name>
</gene>
<keyword evidence="3" id="KW-1185">Reference proteome</keyword>
<evidence type="ECO:0000313" key="3">
    <source>
        <dbReference type="Proteomes" id="UP001154078"/>
    </source>
</evidence>
<dbReference type="PANTHER" id="PTHR10773">
    <property type="entry name" value="DNA-DIRECTED RNA POLYMERASES I, II, AND III SUBUNIT RPABC2"/>
    <property type="match status" value="1"/>
</dbReference>
<organism evidence="2 3">
    <name type="scientific">Brassicogethes aeneus</name>
    <name type="common">Rape pollen beetle</name>
    <name type="synonym">Meligethes aeneus</name>
    <dbReference type="NCBI Taxonomy" id="1431903"/>
    <lineage>
        <taxon>Eukaryota</taxon>
        <taxon>Metazoa</taxon>
        <taxon>Ecdysozoa</taxon>
        <taxon>Arthropoda</taxon>
        <taxon>Hexapoda</taxon>
        <taxon>Insecta</taxon>
        <taxon>Pterygota</taxon>
        <taxon>Neoptera</taxon>
        <taxon>Endopterygota</taxon>
        <taxon>Coleoptera</taxon>
        <taxon>Polyphaga</taxon>
        <taxon>Cucujiformia</taxon>
        <taxon>Nitidulidae</taxon>
        <taxon>Meligethinae</taxon>
        <taxon>Brassicogethes</taxon>
    </lineage>
</organism>
<dbReference type="OrthoDB" id="6766586at2759"/>
<protein>
    <submittedName>
        <fullName evidence="2">Uncharacterized protein</fullName>
    </submittedName>
</protein>
<proteinExistence type="predicted"/>
<dbReference type="EMBL" id="OV121137">
    <property type="protein sequence ID" value="CAH0558685.1"/>
    <property type="molecule type" value="Genomic_DNA"/>
</dbReference>